<reference evidence="2" key="2">
    <citation type="submission" date="2019-10" db="EMBL/GenBank/DDBJ databases">
        <title>A de novo genome assembly of a pear dwarfing rootstock.</title>
        <authorList>
            <person name="Wang F."/>
            <person name="Wang J."/>
            <person name="Li S."/>
            <person name="Zhang Y."/>
            <person name="Fang M."/>
            <person name="Ma L."/>
            <person name="Zhao Y."/>
            <person name="Jiang S."/>
        </authorList>
    </citation>
    <scope>NUCLEOTIDE SEQUENCE [LARGE SCALE GENOMIC DNA]</scope>
</reference>
<protein>
    <submittedName>
        <fullName evidence="1">Small ubiquitin-related modifier 1-like</fullName>
    </submittedName>
</protein>
<dbReference type="OrthoDB" id="442921at2759"/>
<comment type="caution">
    <text evidence="1">The sequence shown here is derived from an EMBL/GenBank/DDBJ whole genome shotgun (WGS) entry which is preliminary data.</text>
</comment>
<reference evidence="1 2" key="3">
    <citation type="submission" date="2019-11" db="EMBL/GenBank/DDBJ databases">
        <title>A de novo genome assembly of a pear dwarfing rootstock.</title>
        <authorList>
            <person name="Wang F."/>
            <person name="Wang J."/>
            <person name="Li S."/>
            <person name="Zhang Y."/>
            <person name="Fang M."/>
            <person name="Ma L."/>
            <person name="Zhao Y."/>
            <person name="Jiang S."/>
        </authorList>
    </citation>
    <scope>NUCLEOTIDE SEQUENCE [LARGE SCALE GENOMIC DNA]</scope>
    <source>
        <strain evidence="1">S2</strain>
        <tissue evidence="1">Leaf</tissue>
    </source>
</reference>
<accession>A0A5N5FSC7</accession>
<organism evidence="1 2">
    <name type="scientific">Pyrus ussuriensis x Pyrus communis</name>
    <dbReference type="NCBI Taxonomy" id="2448454"/>
    <lineage>
        <taxon>Eukaryota</taxon>
        <taxon>Viridiplantae</taxon>
        <taxon>Streptophyta</taxon>
        <taxon>Embryophyta</taxon>
        <taxon>Tracheophyta</taxon>
        <taxon>Spermatophyta</taxon>
        <taxon>Magnoliopsida</taxon>
        <taxon>eudicotyledons</taxon>
        <taxon>Gunneridae</taxon>
        <taxon>Pentapetalae</taxon>
        <taxon>rosids</taxon>
        <taxon>fabids</taxon>
        <taxon>Rosales</taxon>
        <taxon>Rosaceae</taxon>
        <taxon>Amygdaloideae</taxon>
        <taxon>Maleae</taxon>
        <taxon>Pyrus</taxon>
    </lineage>
</organism>
<dbReference type="SUPFAM" id="SSF54236">
    <property type="entry name" value="Ubiquitin-like"/>
    <property type="match status" value="1"/>
</dbReference>
<dbReference type="InterPro" id="IPR029071">
    <property type="entry name" value="Ubiquitin-like_domsf"/>
</dbReference>
<evidence type="ECO:0000313" key="2">
    <source>
        <dbReference type="Proteomes" id="UP000327157"/>
    </source>
</evidence>
<keyword evidence="2" id="KW-1185">Reference proteome</keyword>
<dbReference type="EMBL" id="SMOL01000559">
    <property type="protein sequence ID" value="KAB2606025.1"/>
    <property type="molecule type" value="Genomic_DNA"/>
</dbReference>
<dbReference type="Gene3D" id="3.10.20.90">
    <property type="entry name" value="Phosphatidylinositol 3-kinase Catalytic Subunit, Chain A, domain 1"/>
    <property type="match status" value="1"/>
</dbReference>
<dbReference type="Proteomes" id="UP000327157">
    <property type="component" value="Chromosome 11"/>
</dbReference>
<reference evidence="1 2" key="1">
    <citation type="submission" date="2019-09" db="EMBL/GenBank/DDBJ databases">
        <authorList>
            <person name="Ou C."/>
        </authorList>
    </citation>
    <scope>NUCLEOTIDE SEQUENCE [LARGE SCALE GENOMIC DNA]</scope>
    <source>
        <strain evidence="1">S2</strain>
        <tissue evidence="1">Leaf</tissue>
    </source>
</reference>
<dbReference type="AlphaFoldDB" id="A0A5N5FSC7"/>
<evidence type="ECO:0000313" key="1">
    <source>
        <dbReference type="EMBL" id="KAB2606025.1"/>
    </source>
</evidence>
<gene>
    <name evidence="1" type="ORF">D8674_005742</name>
</gene>
<proteinExistence type="predicted"/>
<name>A0A5N5FSC7_9ROSA</name>
<sequence length="82" mass="9154">MFFRMKPSTPLKRCTSAYCSELSVALDDVMFSHGGRSIGFDITPDQLGMEMELKLMYHLALVAVGVSVILEWHGWRGGCRDG</sequence>